<organism evidence="1 2">
    <name type="scientific">Escherichia coli</name>
    <dbReference type="NCBI Taxonomy" id="562"/>
    <lineage>
        <taxon>Bacteria</taxon>
        <taxon>Pseudomonadati</taxon>
        <taxon>Pseudomonadota</taxon>
        <taxon>Gammaproteobacteria</taxon>
        <taxon>Enterobacterales</taxon>
        <taxon>Enterobacteriaceae</taxon>
        <taxon>Escherichia</taxon>
    </lineage>
</organism>
<dbReference type="Proteomes" id="UP000254503">
    <property type="component" value="Unassembled WGS sequence"/>
</dbReference>
<proteinExistence type="predicted"/>
<dbReference type="EMBL" id="UGDD01000002">
    <property type="protein sequence ID" value="STJ54875.1"/>
    <property type="molecule type" value="Genomic_DNA"/>
</dbReference>
<evidence type="ECO:0000313" key="2">
    <source>
        <dbReference type="Proteomes" id="UP000254503"/>
    </source>
</evidence>
<sequence length="63" mass="6864">MNPSQHAEQFQSQLAKLCATVHSRILAGVVDHCRSIAGWDVVGAGAACLASCSWREEISHRSW</sequence>
<gene>
    <name evidence="1" type="ORF">NCTC9045_02784</name>
</gene>
<accession>A0A376WZM7</accession>
<protein>
    <submittedName>
        <fullName evidence="1">Uncharacterized protein</fullName>
    </submittedName>
</protein>
<dbReference type="AlphaFoldDB" id="A0A376WZM7"/>
<name>A0A376WZM7_ECOLX</name>
<evidence type="ECO:0000313" key="1">
    <source>
        <dbReference type="EMBL" id="STJ54875.1"/>
    </source>
</evidence>
<reference evidence="1 2" key="1">
    <citation type="submission" date="2018-06" db="EMBL/GenBank/DDBJ databases">
        <authorList>
            <consortium name="Pathogen Informatics"/>
            <person name="Doyle S."/>
        </authorList>
    </citation>
    <scope>NUCLEOTIDE SEQUENCE [LARGE SCALE GENOMIC DNA]</scope>
    <source>
        <strain evidence="1 2">NCTC9045</strain>
    </source>
</reference>